<feature type="compositionally biased region" description="Basic and acidic residues" evidence="1">
    <location>
        <begin position="13"/>
        <end position="23"/>
    </location>
</feature>
<feature type="compositionally biased region" description="Gly residues" evidence="1">
    <location>
        <begin position="1"/>
        <end position="11"/>
    </location>
</feature>
<dbReference type="Proteomes" id="UP001597045">
    <property type="component" value="Unassembled WGS sequence"/>
</dbReference>
<name>A0ABW3MGI6_9PSEU</name>
<organism evidence="2 3">
    <name type="scientific">Kibdelosporangium lantanae</name>
    <dbReference type="NCBI Taxonomy" id="1497396"/>
    <lineage>
        <taxon>Bacteria</taxon>
        <taxon>Bacillati</taxon>
        <taxon>Actinomycetota</taxon>
        <taxon>Actinomycetes</taxon>
        <taxon>Pseudonocardiales</taxon>
        <taxon>Pseudonocardiaceae</taxon>
        <taxon>Kibdelosporangium</taxon>
    </lineage>
</organism>
<gene>
    <name evidence="2" type="ORF">ACFQ1S_28745</name>
</gene>
<evidence type="ECO:0000256" key="1">
    <source>
        <dbReference type="SAM" id="MobiDB-lite"/>
    </source>
</evidence>
<keyword evidence="3" id="KW-1185">Reference proteome</keyword>
<sequence length="103" mass="10319">GPSGGSGGGGARDLAERTAKAFEHGSTSEINEISCSASVGTELSGPLTKLPPGSRVSVSVKDVQESGSTAQALMSMTISGRSADFSLRMRKSSGWCVSGVAKA</sequence>
<feature type="region of interest" description="Disordered" evidence="1">
    <location>
        <begin position="1"/>
        <end position="27"/>
    </location>
</feature>
<proteinExistence type="predicted"/>
<accession>A0ABW3MGI6</accession>
<reference evidence="3" key="1">
    <citation type="journal article" date="2019" name="Int. J. Syst. Evol. Microbiol.">
        <title>The Global Catalogue of Microorganisms (GCM) 10K type strain sequencing project: providing services to taxonomists for standard genome sequencing and annotation.</title>
        <authorList>
            <consortium name="The Broad Institute Genomics Platform"/>
            <consortium name="The Broad Institute Genome Sequencing Center for Infectious Disease"/>
            <person name="Wu L."/>
            <person name="Ma J."/>
        </authorList>
    </citation>
    <scope>NUCLEOTIDE SEQUENCE [LARGE SCALE GENOMIC DNA]</scope>
    <source>
        <strain evidence="3">JCM 31486</strain>
    </source>
</reference>
<evidence type="ECO:0000313" key="3">
    <source>
        <dbReference type="Proteomes" id="UP001597045"/>
    </source>
</evidence>
<comment type="caution">
    <text evidence="2">The sequence shown here is derived from an EMBL/GenBank/DDBJ whole genome shotgun (WGS) entry which is preliminary data.</text>
</comment>
<protein>
    <submittedName>
        <fullName evidence="2">Uncharacterized protein</fullName>
    </submittedName>
</protein>
<evidence type="ECO:0000313" key="2">
    <source>
        <dbReference type="EMBL" id="MFD1049242.1"/>
    </source>
</evidence>
<dbReference type="EMBL" id="JBHTIS010002062">
    <property type="protein sequence ID" value="MFD1049242.1"/>
    <property type="molecule type" value="Genomic_DNA"/>
</dbReference>
<feature type="non-terminal residue" evidence="2">
    <location>
        <position position="1"/>
    </location>
</feature>